<dbReference type="InterPro" id="IPR011043">
    <property type="entry name" value="Gal_Oxase/kelch_b-propeller"/>
</dbReference>
<evidence type="ECO:0000256" key="3">
    <source>
        <dbReference type="SAM" id="Phobius"/>
    </source>
</evidence>
<dbReference type="InterPro" id="IPR015915">
    <property type="entry name" value="Kelch-typ_b-propeller"/>
</dbReference>
<evidence type="ECO:0000313" key="5">
    <source>
        <dbReference type="Proteomes" id="UP000033859"/>
    </source>
</evidence>
<dbReference type="PANTHER" id="PTHR24412">
    <property type="entry name" value="KELCH PROTEIN"/>
    <property type="match status" value="1"/>
</dbReference>
<keyword evidence="3" id="KW-0812">Transmembrane</keyword>
<organism evidence="4 5">
    <name type="scientific">Candidatus Yanofskybacteria bacterium GW2011_GWC2_41_9</name>
    <dbReference type="NCBI Taxonomy" id="1619029"/>
    <lineage>
        <taxon>Bacteria</taxon>
        <taxon>Candidatus Yanofskyibacteriota</taxon>
    </lineage>
</organism>
<proteinExistence type="predicted"/>
<keyword evidence="2" id="KW-0677">Repeat</keyword>
<keyword evidence="3" id="KW-0472">Membrane</keyword>
<dbReference type="AlphaFoldDB" id="A0A0G0ZU14"/>
<reference evidence="4 5" key="1">
    <citation type="journal article" date="2015" name="Nature">
        <title>rRNA introns, odd ribosomes, and small enigmatic genomes across a large radiation of phyla.</title>
        <authorList>
            <person name="Brown C.T."/>
            <person name="Hug L.A."/>
            <person name="Thomas B.C."/>
            <person name="Sharon I."/>
            <person name="Castelle C.J."/>
            <person name="Singh A."/>
            <person name="Wilkins M.J."/>
            <person name="Williams K.H."/>
            <person name="Banfield J.F."/>
        </authorList>
    </citation>
    <scope>NUCLEOTIDE SEQUENCE [LARGE SCALE GENOMIC DNA]</scope>
</reference>
<evidence type="ECO:0000313" key="4">
    <source>
        <dbReference type="EMBL" id="KKS25491.1"/>
    </source>
</evidence>
<sequence>MLHGTTCPDKIGTSRFSGENLYLRKFCLIIISLALVSIHIQAQNGWTQKADIPTPRLVASASVVNGKIYVIGGWDVNINELANNEMYDPLTGSWEIKAPLPTPRGCLLTAVVNDSIYAIGGGYSSYKLKVEVYDPVTNTWTQKNDMPSGRIGQNAAIVDGIIYVEGGNYNSRECWAYNPSTDTWTRKQDIPLPGRGNSSLTVYNGFIYAIGGSTYSPWNALPYVFAYNPQTDTWTQKQSMPTARFGLQTYLVDGLIYAVGGGQYDNSAIATIEVYYPETDRWATCPDMSKGLIWFAGAFVYDTVYVFGGIPAGWGSVESKVWACYKSALPVELTSFTASASGTEVTLCWSTATELNNQGFEVQRKFSSNDFVTIGSVTGHG</sequence>
<dbReference type="InterPro" id="IPR006652">
    <property type="entry name" value="Kelch_1"/>
</dbReference>
<dbReference type="EMBL" id="LCCE01000042">
    <property type="protein sequence ID" value="KKS25491.1"/>
    <property type="molecule type" value="Genomic_DNA"/>
</dbReference>
<evidence type="ECO:0008006" key="6">
    <source>
        <dbReference type="Google" id="ProtNLM"/>
    </source>
</evidence>
<dbReference type="PANTHER" id="PTHR24412:SF489">
    <property type="entry name" value="RING FINGER DOMAIN AND KELCH REPEAT-CONTAINING PROTEIN DDB_G0271372"/>
    <property type="match status" value="1"/>
</dbReference>
<dbReference type="Pfam" id="PF01344">
    <property type="entry name" value="Kelch_1"/>
    <property type="match status" value="1"/>
</dbReference>
<dbReference type="SUPFAM" id="SSF50965">
    <property type="entry name" value="Galactose oxidase, central domain"/>
    <property type="match status" value="1"/>
</dbReference>
<feature type="non-terminal residue" evidence="4">
    <location>
        <position position="381"/>
    </location>
</feature>
<keyword evidence="3" id="KW-1133">Transmembrane helix</keyword>
<feature type="transmembrane region" description="Helical" evidence="3">
    <location>
        <begin position="21"/>
        <end position="40"/>
    </location>
</feature>
<gene>
    <name evidence="4" type="ORF">UU84_C0042G0009</name>
</gene>
<evidence type="ECO:0000256" key="2">
    <source>
        <dbReference type="ARBA" id="ARBA00022737"/>
    </source>
</evidence>
<evidence type="ECO:0000256" key="1">
    <source>
        <dbReference type="ARBA" id="ARBA00022441"/>
    </source>
</evidence>
<dbReference type="Proteomes" id="UP000033859">
    <property type="component" value="Unassembled WGS sequence"/>
</dbReference>
<protein>
    <recommendedName>
        <fullName evidence="6">Kelch repeat type 1-containing protein</fullName>
    </recommendedName>
</protein>
<name>A0A0G0ZU14_9BACT</name>
<keyword evidence="1" id="KW-0880">Kelch repeat</keyword>
<comment type="caution">
    <text evidence="4">The sequence shown here is derived from an EMBL/GenBank/DDBJ whole genome shotgun (WGS) entry which is preliminary data.</text>
</comment>
<dbReference type="Pfam" id="PF24681">
    <property type="entry name" value="Kelch_KLHDC2_KLHL20_DRC7"/>
    <property type="match status" value="1"/>
</dbReference>
<dbReference type="Gene3D" id="2.120.10.80">
    <property type="entry name" value="Kelch-type beta propeller"/>
    <property type="match status" value="2"/>
</dbReference>
<accession>A0A0G0ZU14</accession>
<dbReference type="SMART" id="SM00612">
    <property type="entry name" value="Kelch"/>
    <property type="match status" value="5"/>
</dbReference>